<evidence type="ECO:0000313" key="2">
    <source>
        <dbReference type="EMBL" id="RBM01777.1"/>
    </source>
</evidence>
<accession>A0A365YH83</accession>
<dbReference type="Proteomes" id="UP000252167">
    <property type="component" value="Unassembled WGS sequence"/>
</dbReference>
<evidence type="ECO:0000313" key="3">
    <source>
        <dbReference type="Proteomes" id="UP000252167"/>
    </source>
</evidence>
<feature type="transmembrane region" description="Helical" evidence="1">
    <location>
        <begin position="20"/>
        <end position="43"/>
    </location>
</feature>
<keyword evidence="1" id="KW-0472">Membrane</keyword>
<evidence type="ECO:0000256" key="1">
    <source>
        <dbReference type="SAM" id="Phobius"/>
    </source>
</evidence>
<keyword evidence="1" id="KW-0812">Transmembrane</keyword>
<dbReference type="EMBL" id="POAF01000003">
    <property type="protein sequence ID" value="RBM01777.1"/>
    <property type="molecule type" value="Genomic_DNA"/>
</dbReference>
<protein>
    <recommendedName>
        <fullName evidence="4">Adhesin domain-containing protein</fullName>
    </recommendedName>
</protein>
<gene>
    <name evidence="2" type="ORF">C1H84_08010</name>
</gene>
<reference evidence="2 3" key="1">
    <citation type="submission" date="2018-01" db="EMBL/GenBank/DDBJ databases">
        <title>Glutamicibacter soli strain NHPC-3 Whole genome sequence and assembly.</title>
        <authorList>
            <person name="Choudhury P."/>
            <person name="Gupta D."/>
            <person name="Sengupta K."/>
            <person name="Jawed A."/>
            <person name="Sultana N."/>
            <person name="Saha P."/>
        </authorList>
    </citation>
    <scope>NUCLEOTIDE SEQUENCE [LARGE SCALE GENOMIC DNA]</scope>
    <source>
        <strain evidence="2 3">NHPC-3</strain>
    </source>
</reference>
<organism evidence="2 3">
    <name type="scientific">Glutamicibacter soli</name>
    <dbReference type="NCBI Taxonomy" id="453836"/>
    <lineage>
        <taxon>Bacteria</taxon>
        <taxon>Bacillati</taxon>
        <taxon>Actinomycetota</taxon>
        <taxon>Actinomycetes</taxon>
        <taxon>Micrococcales</taxon>
        <taxon>Micrococcaceae</taxon>
        <taxon>Glutamicibacter</taxon>
    </lineage>
</organism>
<keyword evidence="3" id="KW-1185">Reference proteome</keyword>
<dbReference type="AlphaFoldDB" id="A0A365YH83"/>
<keyword evidence="1" id="KW-1133">Transmembrane helix</keyword>
<sequence length="284" mass="29081">MSTQTLNPLPPQEPAPRGSATALNIILAVIGVLALLTVGIGAARSAMATLNSSHVVQTADAKGITALDIQANSGSFELQFTDTTEAVLEVRSTSGSAWALNRSGSTLQVRPPAGWNDFCFFGCTKADNEIKLTLPEELNNGTLDAKFELGAGEFRANGNFNDLGLDVSAGELNMLGSAHTVDAKLGAGFAGLVLSDVDTATLEVSAGRMSAELDGTAPSSVNARVSAGWMDLVVPDTSYHVVSDASAGSLENNLDNSSSSKHQISVEVSAGSAVLTPGTEASGE</sequence>
<name>A0A365YH83_9MICC</name>
<proteinExistence type="predicted"/>
<comment type="caution">
    <text evidence="2">The sequence shown here is derived from an EMBL/GenBank/DDBJ whole genome shotgun (WGS) entry which is preliminary data.</text>
</comment>
<evidence type="ECO:0008006" key="4">
    <source>
        <dbReference type="Google" id="ProtNLM"/>
    </source>
</evidence>
<dbReference type="RefSeq" id="WP_113607072.1">
    <property type="nucleotide sequence ID" value="NZ_POAF01000003.1"/>
</dbReference>